<dbReference type="KEGG" id="sti:Sthe_0075"/>
<protein>
    <submittedName>
        <fullName evidence="3">Activator of Hsp90 ATPase 1 family protein</fullName>
    </submittedName>
</protein>
<dbReference type="Proteomes" id="UP000002027">
    <property type="component" value="Chromosome 1"/>
</dbReference>
<organism evidence="3 4">
    <name type="scientific">Sphaerobacter thermophilus (strain ATCC 49802 / DSM 20745 / KCCM 41009 / NCIMB 13125 / S 6022)</name>
    <dbReference type="NCBI Taxonomy" id="479434"/>
    <lineage>
        <taxon>Bacteria</taxon>
        <taxon>Pseudomonadati</taxon>
        <taxon>Thermomicrobiota</taxon>
        <taxon>Thermomicrobia</taxon>
        <taxon>Sphaerobacterales</taxon>
        <taxon>Sphaerobacterineae</taxon>
        <taxon>Sphaerobacteraceae</taxon>
        <taxon>Sphaerobacter</taxon>
    </lineage>
</organism>
<reference evidence="3 4" key="2">
    <citation type="journal article" date="2010" name="Stand. Genomic Sci.">
        <title>Complete genome sequence of Desulfohalobium retbaense type strain (HR(100)).</title>
        <authorList>
            <person name="Spring S."/>
            <person name="Nolan M."/>
            <person name="Lapidus A."/>
            <person name="Glavina Del Rio T."/>
            <person name="Copeland A."/>
            <person name="Tice H."/>
            <person name="Cheng J.F."/>
            <person name="Lucas S."/>
            <person name="Land M."/>
            <person name="Chen F."/>
            <person name="Bruce D."/>
            <person name="Goodwin L."/>
            <person name="Pitluck S."/>
            <person name="Ivanova N."/>
            <person name="Mavromatis K."/>
            <person name="Mikhailova N."/>
            <person name="Pati A."/>
            <person name="Chen A."/>
            <person name="Palaniappan K."/>
            <person name="Hauser L."/>
            <person name="Chang Y.J."/>
            <person name="Jeffries C.D."/>
            <person name="Munk C."/>
            <person name="Kiss H."/>
            <person name="Chain P."/>
            <person name="Han C."/>
            <person name="Brettin T."/>
            <person name="Detter J.C."/>
            <person name="Schuler E."/>
            <person name="Goker M."/>
            <person name="Rohde M."/>
            <person name="Bristow J."/>
            <person name="Eisen J.A."/>
            <person name="Markowitz V."/>
            <person name="Hugenholtz P."/>
            <person name="Kyrpides N.C."/>
            <person name="Klenk H.P."/>
        </authorList>
    </citation>
    <scope>NUCLEOTIDE SEQUENCE [LARGE SCALE GENOMIC DNA]</scope>
    <source>
        <strain evidence="4">ATCC 49802 / DSM 20745 / S 6022</strain>
    </source>
</reference>
<feature type="domain" description="Activator of Hsp90 ATPase homologue 1/2-like C-terminal" evidence="2">
    <location>
        <begin position="23"/>
        <end position="120"/>
    </location>
</feature>
<dbReference type="HOGENOM" id="CLU_109811_0_0_0"/>
<dbReference type="InterPro" id="IPR013538">
    <property type="entry name" value="ASHA1/2-like_C"/>
</dbReference>
<dbReference type="eggNOG" id="COG3832">
    <property type="taxonomic scope" value="Bacteria"/>
</dbReference>
<dbReference type="Gene3D" id="3.30.530.20">
    <property type="match status" value="1"/>
</dbReference>
<dbReference type="InParanoid" id="D1C5J8"/>
<evidence type="ECO:0000256" key="1">
    <source>
        <dbReference type="ARBA" id="ARBA00006817"/>
    </source>
</evidence>
<dbReference type="EMBL" id="CP001823">
    <property type="protein sequence ID" value="ACZ37514.1"/>
    <property type="molecule type" value="Genomic_DNA"/>
</dbReference>
<dbReference type="Pfam" id="PF08327">
    <property type="entry name" value="AHSA1"/>
    <property type="match status" value="1"/>
</dbReference>
<name>D1C5J8_SPHTD</name>
<proteinExistence type="inferred from homology"/>
<dbReference type="SUPFAM" id="SSF55961">
    <property type="entry name" value="Bet v1-like"/>
    <property type="match status" value="1"/>
</dbReference>
<dbReference type="RefSeq" id="WP_012870563.1">
    <property type="nucleotide sequence ID" value="NC_013523.1"/>
</dbReference>
<keyword evidence="4" id="KW-1185">Reference proteome</keyword>
<accession>D1C5J8</accession>
<evidence type="ECO:0000313" key="4">
    <source>
        <dbReference type="Proteomes" id="UP000002027"/>
    </source>
</evidence>
<comment type="similarity">
    <text evidence="1">Belongs to the AHA1 family.</text>
</comment>
<dbReference type="CDD" id="cd08901">
    <property type="entry name" value="SRPBCC_CalC_Aha1-like_8"/>
    <property type="match status" value="1"/>
</dbReference>
<dbReference type="InterPro" id="IPR023393">
    <property type="entry name" value="START-like_dom_sf"/>
</dbReference>
<evidence type="ECO:0000259" key="2">
    <source>
        <dbReference type="Pfam" id="PF08327"/>
    </source>
</evidence>
<gene>
    <name evidence="3" type="ordered locus">Sthe_0075</name>
</gene>
<evidence type="ECO:0000313" key="3">
    <source>
        <dbReference type="EMBL" id="ACZ37514.1"/>
    </source>
</evidence>
<dbReference type="STRING" id="479434.Sthe_0075"/>
<dbReference type="AlphaFoldDB" id="D1C5J8"/>
<sequence length="161" mass="18097">MTVDDLRLTHIPDVTAGMLIRRPACEVFQAFADPAVTTRFWFTKSTGMMKPGAVLRWDWEMFGVSAQVRVQEVEENRRIRFTWDDENPTTVEFRFVPWREEATYVQVTESGFSGSGDEVVARVADATGGYYQVLCAAKALLEHGVVLSVVLDHAPPEGLEL</sequence>
<reference evidence="4" key="1">
    <citation type="submission" date="2009-11" db="EMBL/GenBank/DDBJ databases">
        <title>The complete chromosome 1 of Sphaerobacter thermophilus DSM 20745.</title>
        <authorList>
            <person name="Lucas S."/>
            <person name="Copeland A."/>
            <person name="Lapidus A."/>
            <person name="Glavina del Rio T."/>
            <person name="Dalin E."/>
            <person name="Tice H."/>
            <person name="Bruce D."/>
            <person name="Goodwin L."/>
            <person name="Pitluck S."/>
            <person name="Kyrpides N."/>
            <person name="Mavromatis K."/>
            <person name="Ivanova N."/>
            <person name="Mikhailova N."/>
            <person name="LaButti K.M."/>
            <person name="Clum A."/>
            <person name="Sun H.I."/>
            <person name="Brettin T."/>
            <person name="Detter J.C."/>
            <person name="Han C."/>
            <person name="Larimer F."/>
            <person name="Land M."/>
            <person name="Hauser L."/>
            <person name="Markowitz V."/>
            <person name="Cheng J.F."/>
            <person name="Hugenholtz P."/>
            <person name="Woyke T."/>
            <person name="Wu D."/>
            <person name="Steenblock K."/>
            <person name="Schneider S."/>
            <person name="Pukall R."/>
            <person name="Goeker M."/>
            <person name="Klenk H.P."/>
            <person name="Eisen J.A."/>
        </authorList>
    </citation>
    <scope>NUCLEOTIDE SEQUENCE [LARGE SCALE GENOMIC DNA]</scope>
    <source>
        <strain evidence="4">ATCC 49802 / DSM 20745 / S 6022</strain>
    </source>
</reference>